<comment type="caution">
    <text evidence="1">The sequence shown here is derived from an EMBL/GenBank/DDBJ whole genome shotgun (WGS) entry which is preliminary data.</text>
</comment>
<reference evidence="1 2" key="1">
    <citation type="journal article" date="2014" name="Int. J. Syst. Evol. Microbiol.">
        <title>Complete genome sequence of Corynebacterium casei LMG S-19264T (=DSM 44701T), isolated from a smear-ripened cheese.</title>
        <authorList>
            <consortium name="US DOE Joint Genome Institute (JGI-PGF)"/>
            <person name="Walter F."/>
            <person name="Albersmeier A."/>
            <person name="Kalinowski J."/>
            <person name="Ruckert C."/>
        </authorList>
    </citation>
    <scope>NUCLEOTIDE SEQUENCE [LARGE SCALE GENOMIC DNA]</scope>
    <source>
        <strain evidence="1 2">KCTC 12285</strain>
    </source>
</reference>
<proteinExistence type="predicted"/>
<accession>A0A918JZA5</accession>
<dbReference type="AlphaFoldDB" id="A0A918JZA5"/>
<protein>
    <submittedName>
        <fullName evidence="1">Uncharacterized protein</fullName>
    </submittedName>
</protein>
<organism evidence="1 2">
    <name type="scientific">Aquimarina muelleri</name>
    <dbReference type="NCBI Taxonomy" id="279356"/>
    <lineage>
        <taxon>Bacteria</taxon>
        <taxon>Pseudomonadati</taxon>
        <taxon>Bacteroidota</taxon>
        <taxon>Flavobacteriia</taxon>
        <taxon>Flavobacteriales</taxon>
        <taxon>Flavobacteriaceae</taxon>
        <taxon>Aquimarina</taxon>
    </lineage>
</organism>
<gene>
    <name evidence="1" type="ORF">GCM10007384_37880</name>
</gene>
<keyword evidence="2" id="KW-1185">Reference proteome</keyword>
<evidence type="ECO:0000313" key="1">
    <source>
        <dbReference type="EMBL" id="GGX33644.1"/>
    </source>
</evidence>
<evidence type="ECO:0000313" key="2">
    <source>
        <dbReference type="Proteomes" id="UP000601108"/>
    </source>
</evidence>
<sequence length="278" mass="33078">MNEDYVRGIRLTNNYAEASKDFKFFRYILDQERAIANKLNSNIIFDLKKKKDSIPKKRIKKSQKLINKKNDSLEIKYRIYYFIGLPKEITDQIITLPKREGFERLLRQQEPILHPLKEALINAEDIGGSIYKEAAVDYLVQMDNHLKFIEFYNERLYDAYLKLVAEAKQLDRSIEEEYTTVYGKINSSKIKDPIDEEKLIVLEKKYSSHKKLLKTLLQWDLKLEDFRKSTNDFKILKDSNIVEAFEMYQNKIPKKEVIHFLEIKLADVFHDTFTSVIY</sequence>
<dbReference type="EMBL" id="BMWS01000041">
    <property type="protein sequence ID" value="GGX33644.1"/>
    <property type="molecule type" value="Genomic_DNA"/>
</dbReference>
<name>A0A918JZA5_9FLAO</name>
<dbReference type="Proteomes" id="UP000601108">
    <property type="component" value="Unassembled WGS sequence"/>
</dbReference>